<keyword evidence="3" id="KW-1185">Reference proteome</keyword>
<evidence type="ECO:0000313" key="3">
    <source>
        <dbReference type="Proteomes" id="UP000294599"/>
    </source>
</evidence>
<feature type="chain" id="PRO_5030099297" evidence="1">
    <location>
        <begin position="22"/>
        <end position="200"/>
    </location>
</feature>
<reference evidence="2 3" key="1">
    <citation type="submission" date="2019-03" db="EMBL/GenBank/DDBJ databases">
        <title>Genomic Encyclopedia of Type Strains, Phase IV (KMG-IV): sequencing the most valuable type-strain genomes for metagenomic binning, comparative biology and taxonomic classification.</title>
        <authorList>
            <person name="Goeker M."/>
        </authorList>
    </citation>
    <scope>NUCLEOTIDE SEQUENCE [LARGE SCALE GENOMIC DNA]</scope>
    <source>
        <strain evidence="2 3">DSM 21944</strain>
    </source>
</reference>
<dbReference type="AlphaFoldDB" id="A0A4R3LH49"/>
<sequence length="200" mass="21832">MSCPHVRIMTLLLASALAACAGTPPRAPPADAAGHAAGPVASAADPAGRLRGFQLARRYSDVVRIDGRDVQQQVEYGFDYDRAATVRRIFDVQGRLMSEDVFEAESLRANAAEEARLHELVRTHPQLGPMMEQPDLLVHSGGFVVREADDPYCGLHSRCLRYIVSRGDGSIPHIHAVVDLVSDRVVHPFYDDKTPAKKAP</sequence>
<proteinExistence type="predicted"/>
<evidence type="ECO:0000313" key="2">
    <source>
        <dbReference type="EMBL" id="TCS97774.1"/>
    </source>
</evidence>
<dbReference type="EMBL" id="SMAF01000011">
    <property type="protein sequence ID" value="TCS97774.1"/>
    <property type="molecule type" value="Genomic_DNA"/>
</dbReference>
<dbReference type="RefSeq" id="WP_132577429.1">
    <property type="nucleotide sequence ID" value="NZ_JBHLWF010000026.1"/>
</dbReference>
<comment type="caution">
    <text evidence="2">The sequence shown here is derived from an EMBL/GenBank/DDBJ whole genome shotgun (WGS) entry which is preliminary data.</text>
</comment>
<accession>A0A4R3LH49</accession>
<gene>
    <name evidence="2" type="ORF">EDC25_11154</name>
</gene>
<name>A0A4R3LH49_9GAMM</name>
<keyword evidence="1" id="KW-0732">Signal</keyword>
<feature type="signal peptide" evidence="1">
    <location>
        <begin position="1"/>
        <end position="21"/>
    </location>
</feature>
<evidence type="ECO:0000256" key="1">
    <source>
        <dbReference type="SAM" id="SignalP"/>
    </source>
</evidence>
<dbReference type="PROSITE" id="PS51257">
    <property type="entry name" value="PROKAR_LIPOPROTEIN"/>
    <property type="match status" value="1"/>
</dbReference>
<dbReference type="OrthoDB" id="5957484at2"/>
<protein>
    <submittedName>
        <fullName evidence="2">Uncharacterized protein</fullName>
    </submittedName>
</protein>
<dbReference type="Proteomes" id="UP000294599">
    <property type="component" value="Unassembled WGS sequence"/>
</dbReference>
<organism evidence="2 3">
    <name type="scientific">Pseudofulvimonas gallinarii</name>
    <dbReference type="NCBI Taxonomy" id="634155"/>
    <lineage>
        <taxon>Bacteria</taxon>
        <taxon>Pseudomonadati</taxon>
        <taxon>Pseudomonadota</taxon>
        <taxon>Gammaproteobacteria</taxon>
        <taxon>Lysobacterales</taxon>
        <taxon>Rhodanobacteraceae</taxon>
        <taxon>Pseudofulvimonas</taxon>
    </lineage>
</organism>